<gene>
    <name evidence="2" type="ORF">APB76_05925</name>
</gene>
<feature type="domain" description="Carboxymuconolactone decarboxylase-like" evidence="1">
    <location>
        <begin position="24"/>
        <end position="98"/>
    </location>
</feature>
<dbReference type="EMBL" id="LLEI02000021">
    <property type="protein sequence ID" value="OAJ94821.1"/>
    <property type="molecule type" value="Genomic_DNA"/>
</dbReference>
<comment type="caution">
    <text evidence="2">The sequence shown here is derived from an EMBL/GenBank/DDBJ whole genome shotgun (WGS) entry which is preliminary data.</text>
</comment>
<dbReference type="InterPro" id="IPR003779">
    <property type="entry name" value="CMD-like"/>
</dbReference>
<dbReference type="Gene3D" id="1.20.1290.10">
    <property type="entry name" value="AhpD-like"/>
    <property type="match status" value="1"/>
</dbReference>
<dbReference type="Proteomes" id="UP000078406">
    <property type="component" value="Unassembled WGS sequence"/>
</dbReference>
<evidence type="ECO:0000313" key="3">
    <source>
        <dbReference type="Proteomes" id="UP000078406"/>
    </source>
</evidence>
<evidence type="ECO:0000259" key="1">
    <source>
        <dbReference type="Pfam" id="PF02627"/>
    </source>
</evidence>
<keyword evidence="2" id="KW-0560">Oxidoreductase</keyword>
<reference evidence="2 3" key="1">
    <citation type="journal article" date="2016" name="Syst. Appl. Microbiol.">
        <title>Vibrio bivalvicida sp. nov., a novel larval pathogen for bivalve molluscs reared in a hatchery.</title>
        <authorList>
            <person name="Dubert J."/>
            <person name="Romalde J.L."/>
            <person name="Prado S."/>
            <person name="Barja J.L."/>
        </authorList>
    </citation>
    <scope>NUCLEOTIDE SEQUENCE [LARGE SCALE GENOMIC DNA]</scope>
    <source>
        <strain evidence="2 3">605</strain>
    </source>
</reference>
<evidence type="ECO:0000313" key="2">
    <source>
        <dbReference type="EMBL" id="OAJ94821.1"/>
    </source>
</evidence>
<dbReference type="InterPro" id="IPR004675">
    <property type="entry name" value="AhpD_core"/>
</dbReference>
<dbReference type="SUPFAM" id="SSF69118">
    <property type="entry name" value="AhpD-like"/>
    <property type="match status" value="1"/>
</dbReference>
<dbReference type="PANTHER" id="PTHR34846:SF10">
    <property type="entry name" value="CYTOPLASMIC PROTEIN"/>
    <property type="match status" value="1"/>
</dbReference>
<protein>
    <submittedName>
        <fullName evidence="2">Alkylhydroperoxidase</fullName>
    </submittedName>
</protein>
<dbReference type="InterPro" id="IPR029032">
    <property type="entry name" value="AhpD-like"/>
</dbReference>
<accession>A0A177Y1X2</accession>
<dbReference type="AlphaFoldDB" id="A0A177Y1X2"/>
<sequence length="152" mass="17081">MTQRLDYFNAAPEGIQILLGQENYLRAQFEQQSTLSLALWELVKLRVSQVNQCAFCVDMHSKEALSSGESEHRLIGLTAWREMPIYSDDEKVALHWAEMVSNNNATSDDDFESTLAVFGEQGLVVLTLAINAINSWNRVAKTFKPEIGSLSK</sequence>
<keyword evidence="2" id="KW-0575">Peroxidase</keyword>
<proteinExistence type="predicted"/>
<name>A0A177Y1X2_9VIBR</name>
<organism evidence="2 3">
    <name type="scientific">Vibrio bivalvicida</name>
    <dbReference type="NCBI Taxonomy" id="1276888"/>
    <lineage>
        <taxon>Bacteria</taxon>
        <taxon>Pseudomonadati</taxon>
        <taxon>Pseudomonadota</taxon>
        <taxon>Gammaproteobacteria</taxon>
        <taxon>Vibrionales</taxon>
        <taxon>Vibrionaceae</taxon>
        <taxon>Vibrio</taxon>
        <taxon>Vibrio oreintalis group</taxon>
    </lineage>
</organism>
<dbReference type="NCBIfam" id="TIGR00778">
    <property type="entry name" value="ahpD_dom"/>
    <property type="match status" value="1"/>
</dbReference>
<dbReference type="Pfam" id="PF02627">
    <property type="entry name" value="CMD"/>
    <property type="match status" value="1"/>
</dbReference>
<dbReference type="GO" id="GO:0051920">
    <property type="term" value="F:peroxiredoxin activity"/>
    <property type="evidence" value="ECO:0007669"/>
    <property type="project" value="InterPro"/>
</dbReference>
<dbReference type="RefSeq" id="WP_049844614.1">
    <property type="nucleotide sequence ID" value="NZ_LLEI02000021.1"/>
</dbReference>
<dbReference type="PANTHER" id="PTHR34846">
    <property type="entry name" value="4-CARBOXYMUCONOLACTONE DECARBOXYLASE FAMILY PROTEIN (AFU_ORTHOLOGUE AFUA_6G11590)"/>
    <property type="match status" value="1"/>
</dbReference>